<keyword evidence="2" id="KW-0378">Hydrolase</keyword>
<dbReference type="Pfam" id="PF02129">
    <property type="entry name" value="Peptidase_S15"/>
    <property type="match status" value="1"/>
</dbReference>
<dbReference type="InterPro" id="IPR051411">
    <property type="entry name" value="Polyketide_trans_af380"/>
</dbReference>
<evidence type="ECO:0000259" key="1">
    <source>
        <dbReference type="Pfam" id="PF02129"/>
    </source>
</evidence>
<accession>A0A7J5AP82</accession>
<dbReference type="Gene3D" id="1.10.10.800">
    <property type="match status" value="1"/>
</dbReference>
<dbReference type="SUPFAM" id="SSF53474">
    <property type="entry name" value="alpha/beta-Hydrolases"/>
    <property type="match status" value="1"/>
</dbReference>
<dbReference type="PANTHER" id="PTHR47751:SF1">
    <property type="entry name" value="SUPERFAMILY HYDROLASE, PUTATIVE (AFU_ORTHOLOGUE AFUA_2G16580)-RELATED"/>
    <property type="match status" value="1"/>
</dbReference>
<gene>
    <name evidence="2" type="ORF">F7018_03650</name>
</gene>
<dbReference type="InterPro" id="IPR000383">
    <property type="entry name" value="Xaa-Pro-like_dom"/>
</dbReference>
<dbReference type="InterPro" id="IPR029058">
    <property type="entry name" value="AB_hydrolase_fold"/>
</dbReference>
<dbReference type="AlphaFoldDB" id="A0A7J5AP82"/>
<comment type="caution">
    <text evidence="2">The sequence shown here is derived from an EMBL/GenBank/DDBJ whole genome shotgun (WGS) entry which is preliminary data.</text>
</comment>
<keyword evidence="3" id="KW-1185">Reference proteome</keyword>
<dbReference type="OrthoDB" id="9805123at2"/>
<dbReference type="RefSeq" id="WP_150898637.1">
    <property type="nucleotide sequence ID" value="NZ_WAAU01000008.1"/>
</dbReference>
<dbReference type="GO" id="GO:0016787">
    <property type="term" value="F:hydrolase activity"/>
    <property type="evidence" value="ECO:0007669"/>
    <property type="project" value="UniProtKB-KW"/>
</dbReference>
<protein>
    <submittedName>
        <fullName evidence="2">Alpha/beta hydrolase</fullName>
    </submittedName>
</protein>
<dbReference type="Proteomes" id="UP000467305">
    <property type="component" value="Unassembled WGS sequence"/>
</dbReference>
<name>A0A7J5AP82_9FLAO</name>
<dbReference type="PANTHER" id="PTHR47751">
    <property type="entry name" value="SUPERFAMILY HYDROLASE, PUTATIVE (AFU_ORTHOLOGUE AFUA_2G16580)-RELATED"/>
    <property type="match status" value="1"/>
</dbReference>
<sequence length="342" mass="38677">MKTYILSLLSVLCLWSCKTEKKTEEVKTSTNKIAIKKQVEMKKVNFKSEGLNLVGNIYYPPNFQIGKQYPAIVCSGSWTTVKEQMGGLYAKRLAEQGFITLSFDFRNYGESEGEPRAWENPTMKIQDIENAVAYLKTRPEVKGDAIGAFGVCAGSMYTLIAASEDNDIKAVATVASWLHDGEAVKLFYGGEEGVQKRIKAAQEAKKKFAETGEFTYIKTISTTDDTAAMFGEFDYYLNPDRGAIPQWSADKFAVATWEDWLTLDPFPSAKNLNKPVFMLHSDGSVLPDYTKKYFEEISSKDKELFWVDTEIQSPMHQFMFYDQEKEVSLAVEKTSAFFKNKL</sequence>
<proteinExistence type="predicted"/>
<feature type="domain" description="Xaa-Pro dipeptidyl-peptidase-like" evidence="1">
    <location>
        <begin position="50"/>
        <end position="190"/>
    </location>
</feature>
<evidence type="ECO:0000313" key="2">
    <source>
        <dbReference type="EMBL" id="KAB1159418.1"/>
    </source>
</evidence>
<dbReference type="EMBL" id="WAAU01000008">
    <property type="protein sequence ID" value="KAB1159418.1"/>
    <property type="molecule type" value="Genomic_DNA"/>
</dbReference>
<dbReference type="Gene3D" id="3.40.50.1820">
    <property type="entry name" value="alpha/beta hydrolase"/>
    <property type="match status" value="1"/>
</dbReference>
<evidence type="ECO:0000313" key="3">
    <source>
        <dbReference type="Proteomes" id="UP000467305"/>
    </source>
</evidence>
<reference evidence="2 3" key="1">
    <citation type="submission" date="2019-09" db="EMBL/GenBank/DDBJ databases">
        <authorList>
            <person name="Cao W.R."/>
        </authorList>
    </citation>
    <scope>NUCLEOTIDE SEQUENCE [LARGE SCALE GENOMIC DNA]</scope>
    <source>
        <strain evidence="3">a4</strain>
    </source>
</reference>
<organism evidence="2 3">
    <name type="scientific">Tenacibaculum aiptasiae</name>
    <dbReference type="NCBI Taxonomy" id="426481"/>
    <lineage>
        <taxon>Bacteria</taxon>
        <taxon>Pseudomonadati</taxon>
        <taxon>Bacteroidota</taxon>
        <taxon>Flavobacteriia</taxon>
        <taxon>Flavobacteriales</taxon>
        <taxon>Flavobacteriaceae</taxon>
        <taxon>Tenacibaculum</taxon>
    </lineage>
</organism>